<reference evidence="9" key="1">
    <citation type="submission" date="2017-06" db="EMBL/GenBank/DDBJ databases">
        <title>FDA dAtabase for Regulatory Grade micrObial Sequences (FDA-ARGOS): Supporting development and validation of Infectious Disease Dx tests.</title>
        <authorList>
            <person name="Campos J."/>
            <person name="Goldberg B."/>
            <person name="Tallon L."/>
            <person name="Sadzewicz L."/>
            <person name="Sengamalay N."/>
            <person name="Ott S."/>
            <person name="Godinez A."/>
            <person name="Nagaraj S."/>
            <person name="Vavikolanu K."/>
            <person name="Vyas G."/>
            <person name="Nadendla S."/>
            <person name="Aluvathingal J."/>
            <person name="Geyer C."/>
            <person name="Nandy P."/>
            <person name="Hobson J."/>
            <person name="Sichtig H."/>
        </authorList>
    </citation>
    <scope>NUCLEOTIDE SEQUENCE [LARGE SCALE GENOMIC DNA]</scope>
    <source>
        <strain evidence="9">FDAARGOS_285</strain>
    </source>
</reference>
<dbReference type="RefSeq" id="WP_058590840.1">
    <property type="nucleotide sequence ID" value="NZ_CP022046.2"/>
</dbReference>
<dbReference type="PROSITE" id="PS50893">
    <property type="entry name" value="ABC_TRANSPORTER_2"/>
    <property type="match status" value="1"/>
</dbReference>
<gene>
    <name evidence="8" type="ORF">CEP64_11190</name>
</gene>
<dbReference type="GO" id="GO:0016887">
    <property type="term" value="F:ATP hydrolysis activity"/>
    <property type="evidence" value="ECO:0007669"/>
    <property type="project" value="InterPro"/>
</dbReference>
<proteinExistence type="predicted"/>
<dbReference type="EMBL" id="CP022046">
    <property type="protein sequence ID" value="ASE35142.1"/>
    <property type="molecule type" value="Genomic_DNA"/>
</dbReference>
<dbReference type="InterPro" id="IPR017871">
    <property type="entry name" value="ABC_transporter-like_CS"/>
</dbReference>
<dbReference type="PANTHER" id="PTHR43166:SF35">
    <property type="entry name" value="L-CYSTINE IMPORT ATP-BINDING PROTEIN TCYN"/>
    <property type="match status" value="1"/>
</dbReference>
<accession>A0AAI8GUJ4</accession>
<dbReference type="PROSITE" id="PS00211">
    <property type="entry name" value="ABC_TRANSPORTER_1"/>
    <property type="match status" value="1"/>
</dbReference>
<dbReference type="Gene3D" id="3.40.50.300">
    <property type="entry name" value="P-loop containing nucleotide triphosphate hydrolases"/>
    <property type="match status" value="1"/>
</dbReference>
<keyword evidence="6" id="KW-0472">Membrane</keyword>
<evidence type="ECO:0000256" key="6">
    <source>
        <dbReference type="ARBA" id="ARBA00023136"/>
    </source>
</evidence>
<dbReference type="InterPro" id="IPR003593">
    <property type="entry name" value="AAA+_ATPase"/>
</dbReference>
<keyword evidence="3" id="KW-1003">Cell membrane</keyword>
<evidence type="ECO:0000256" key="1">
    <source>
        <dbReference type="ARBA" id="ARBA00004202"/>
    </source>
</evidence>
<comment type="subcellular location">
    <subcellularLocation>
        <location evidence="1">Cell membrane</location>
        <topology evidence="1">Peripheral membrane protein</topology>
    </subcellularLocation>
</comment>
<dbReference type="PIRSF" id="PIRSF039085">
    <property type="entry name" value="ABC_ATPase_HisP"/>
    <property type="match status" value="1"/>
</dbReference>
<dbReference type="InterPro" id="IPR027417">
    <property type="entry name" value="P-loop_NTPase"/>
</dbReference>
<dbReference type="InterPro" id="IPR030679">
    <property type="entry name" value="ABC_ATPase_HisP-typ"/>
</dbReference>
<protein>
    <submittedName>
        <fullName evidence="8">Amino acid ABC transporter ATP-binding protein</fullName>
    </submittedName>
</protein>
<evidence type="ECO:0000256" key="3">
    <source>
        <dbReference type="ARBA" id="ARBA00022475"/>
    </source>
</evidence>
<organism evidence="8 9">
    <name type="scientific">Mammaliicoccus sciuri</name>
    <name type="common">Staphylococcus sciuri</name>
    <dbReference type="NCBI Taxonomy" id="1296"/>
    <lineage>
        <taxon>Bacteria</taxon>
        <taxon>Bacillati</taxon>
        <taxon>Bacillota</taxon>
        <taxon>Bacilli</taxon>
        <taxon>Bacillales</taxon>
        <taxon>Staphylococcaceae</taxon>
        <taxon>Mammaliicoccus</taxon>
    </lineage>
</organism>
<keyword evidence="4" id="KW-0547">Nucleotide-binding</keyword>
<evidence type="ECO:0000256" key="2">
    <source>
        <dbReference type="ARBA" id="ARBA00022448"/>
    </source>
</evidence>
<name>A0AAI8GUJ4_MAMSC</name>
<sequence length="252" mass="28172">MISIRGIKKSFHKTPVLKGIDIELNKGEVLAIIGPSGSGKSTLLRCLNWLEAPDEGIISIDDVTVDAENYKKRQVQQLIQKSTMVFQHYNLFKNKSVIENVTQGLITTKKLPKDEAYSIGEKYLDQVGLLKFKDKYPATLSGGQQQRVGIARALAMDPELLLFDEPTSALDPELVSGVLKIIKDIASMQKTMILVTHEMSFAKDVADKIIFMEDGNIIESGTTEEVFNQSHNSRTQSFINKIETEQDEEVLQ</sequence>
<dbReference type="KEGG" id="sscu:CEP64_11190"/>
<evidence type="ECO:0000256" key="4">
    <source>
        <dbReference type="ARBA" id="ARBA00022741"/>
    </source>
</evidence>
<dbReference type="Pfam" id="PF00005">
    <property type="entry name" value="ABC_tran"/>
    <property type="match status" value="1"/>
</dbReference>
<evidence type="ECO:0000259" key="7">
    <source>
        <dbReference type="PROSITE" id="PS50893"/>
    </source>
</evidence>
<dbReference type="SMART" id="SM00382">
    <property type="entry name" value="AAA"/>
    <property type="match status" value="1"/>
</dbReference>
<dbReference type="GO" id="GO:0005886">
    <property type="term" value="C:plasma membrane"/>
    <property type="evidence" value="ECO:0007669"/>
    <property type="project" value="UniProtKB-SubCell"/>
</dbReference>
<evidence type="ECO:0000256" key="5">
    <source>
        <dbReference type="ARBA" id="ARBA00022840"/>
    </source>
</evidence>
<dbReference type="GO" id="GO:0015424">
    <property type="term" value="F:ABC-type amino acid transporter activity"/>
    <property type="evidence" value="ECO:0007669"/>
    <property type="project" value="InterPro"/>
</dbReference>
<dbReference type="InterPro" id="IPR050086">
    <property type="entry name" value="MetN_ABC_transporter-like"/>
</dbReference>
<dbReference type="SUPFAM" id="SSF52540">
    <property type="entry name" value="P-loop containing nucleoside triphosphate hydrolases"/>
    <property type="match status" value="1"/>
</dbReference>
<keyword evidence="5 8" id="KW-0067">ATP-binding</keyword>
<dbReference type="CDD" id="cd03262">
    <property type="entry name" value="ABC_HisP_GlnQ"/>
    <property type="match status" value="1"/>
</dbReference>
<dbReference type="PANTHER" id="PTHR43166">
    <property type="entry name" value="AMINO ACID IMPORT ATP-BINDING PROTEIN"/>
    <property type="match status" value="1"/>
</dbReference>
<dbReference type="Proteomes" id="UP000197058">
    <property type="component" value="Chromosome"/>
</dbReference>
<dbReference type="GO" id="GO:0005524">
    <property type="term" value="F:ATP binding"/>
    <property type="evidence" value="ECO:0007669"/>
    <property type="project" value="UniProtKB-KW"/>
</dbReference>
<evidence type="ECO:0000313" key="9">
    <source>
        <dbReference type="Proteomes" id="UP000197058"/>
    </source>
</evidence>
<keyword evidence="2" id="KW-0813">Transport</keyword>
<dbReference type="AlphaFoldDB" id="A0AAI8GUJ4"/>
<dbReference type="InterPro" id="IPR003439">
    <property type="entry name" value="ABC_transporter-like_ATP-bd"/>
</dbReference>
<feature type="domain" description="ABC transporter" evidence="7">
    <location>
        <begin position="2"/>
        <end position="239"/>
    </location>
</feature>
<evidence type="ECO:0000313" key="8">
    <source>
        <dbReference type="EMBL" id="ASE35142.1"/>
    </source>
</evidence>